<dbReference type="Gene3D" id="3.30.110.60">
    <property type="entry name" value="YhbY-like"/>
    <property type="match status" value="1"/>
</dbReference>
<comment type="caution">
    <text evidence="5">The sequence shown here is derived from an EMBL/GenBank/DDBJ whole genome shotgun (WGS) entry which is preliminary data.</text>
</comment>
<gene>
    <name evidence="5" type="ORF">G4B88_021405</name>
</gene>
<accession>A0A7J6FIL5</accession>
<evidence type="ECO:0000313" key="6">
    <source>
        <dbReference type="Proteomes" id="UP000583929"/>
    </source>
</evidence>
<keyword evidence="6" id="KW-1185">Reference proteome</keyword>
<reference evidence="5 6" key="1">
    <citation type="journal article" date="2020" name="bioRxiv">
        <title>Sequence and annotation of 42 cannabis genomes reveals extensive copy number variation in cannabinoid synthesis and pathogen resistance genes.</title>
        <authorList>
            <person name="Mckernan K.J."/>
            <person name="Helbert Y."/>
            <person name="Kane L.T."/>
            <person name="Ebling H."/>
            <person name="Zhang L."/>
            <person name="Liu B."/>
            <person name="Eaton Z."/>
            <person name="Mclaughlin S."/>
            <person name="Kingan S."/>
            <person name="Baybayan P."/>
            <person name="Concepcion G."/>
            <person name="Jordan M."/>
            <person name="Riva A."/>
            <person name="Barbazuk W."/>
            <person name="Harkins T."/>
        </authorList>
    </citation>
    <scope>NUCLEOTIDE SEQUENCE [LARGE SCALE GENOMIC DNA]</scope>
    <source>
        <strain evidence="6">cv. Jamaican Lion 4</strain>
        <tissue evidence="5">Leaf</tissue>
    </source>
</reference>
<feature type="compositionally biased region" description="Acidic residues" evidence="3">
    <location>
        <begin position="88"/>
        <end position="122"/>
    </location>
</feature>
<dbReference type="InterPro" id="IPR035920">
    <property type="entry name" value="YhbY-like_sf"/>
</dbReference>
<keyword evidence="1 2" id="KW-0694">RNA-binding</keyword>
<dbReference type="SMART" id="SM01103">
    <property type="entry name" value="CRS1_YhbY"/>
    <property type="match status" value="1"/>
</dbReference>
<dbReference type="InterPro" id="IPR001890">
    <property type="entry name" value="RNA-binding_CRM"/>
</dbReference>
<proteinExistence type="predicted"/>
<evidence type="ECO:0000259" key="4">
    <source>
        <dbReference type="PROSITE" id="PS51295"/>
    </source>
</evidence>
<feature type="domain" description="CRM" evidence="4">
    <location>
        <begin position="150"/>
        <end position="249"/>
    </location>
</feature>
<sequence>MAAVSGAASYLLHRILHRKTPSPPSACFLKPLILVSTVSFSKNLPKYSIGGLSPRPHESTTTVSHSHISPWLSPPSVYSSSGSLSISVEEDEDDIDDEEEEEAEELEIEDYNDVEEKEESEDKSDKLNLAEESKVGLSSLRVRTHGMKLPSLTIKEKKELSSYAHSLGKKLKSQSVGKSGVTASVATSFVENLESNELLKIKIHRTCPGELDDAVKQLEELTGSVVISNIGRTVILYKPSLTKMKAEEKKKENMKIFMRRKLRRATRPPFQVIKNQEAKPLVLRIPIEKKQDQQFLAVEDGEVAGLRAFDHGDLASL</sequence>
<dbReference type="Pfam" id="PF01985">
    <property type="entry name" value="CRS1_YhbY"/>
    <property type="match status" value="1"/>
</dbReference>
<dbReference type="GO" id="GO:0003723">
    <property type="term" value="F:RNA binding"/>
    <property type="evidence" value="ECO:0007669"/>
    <property type="project" value="UniProtKB-UniRule"/>
</dbReference>
<evidence type="ECO:0000256" key="1">
    <source>
        <dbReference type="ARBA" id="ARBA00022884"/>
    </source>
</evidence>
<name>A0A7J6FIL5_CANSA</name>
<dbReference type="AlphaFoldDB" id="A0A7J6FIL5"/>
<evidence type="ECO:0000313" key="5">
    <source>
        <dbReference type="EMBL" id="KAF4369600.1"/>
    </source>
</evidence>
<feature type="region of interest" description="Disordered" evidence="3">
    <location>
        <begin position="49"/>
        <end position="68"/>
    </location>
</feature>
<evidence type="ECO:0000256" key="2">
    <source>
        <dbReference type="PROSITE-ProRule" id="PRU00626"/>
    </source>
</evidence>
<evidence type="ECO:0000256" key="3">
    <source>
        <dbReference type="SAM" id="MobiDB-lite"/>
    </source>
</evidence>
<dbReference type="EMBL" id="JAATIQ010000217">
    <property type="protein sequence ID" value="KAF4369600.1"/>
    <property type="molecule type" value="Genomic_DNA"/>
</dbReference>
<feature type="region of interest" description="Disordered" evidence="3">
    <location>
        <begin position="82"/>
        <end position="130"/>
    </location>
</feature>
<dbReference type="PROSITE" id="PS51295">
    <property type="entry name" value="CRM"/>
    <property type="match status" value="1"/>
</dbReference>
<dbReference type="PANTHER" id="PTHR47714">
    <property type="entry name" value="CRS1/YHBY DOMAIN CONTAINING PROTEIN, EXPRESSED"/>
    <property type="match status" value="1"/>
</dbReference>
<dbReference type="FunFam" id="3.30.110.60:FF:000004">
    <property type="entry name" value="RNA-binding CRS1 / YhbY (CRM) domain protein"/>
    <property type="match status" value="1"/>
</dbReference>
<dbReference type="Proteomes" id="UP000583929">
    <property type="component" value="Unassembled WGS sequence"/>
</dbReference>
<protein>
    <recommendedName>
        <fullName evidence="4">CRM domain-containing protein</fullName>
    </recommendedName>
</protein>
<dbReference type="GO" id="GO:0009507">
    <property type="term" value="C:chloroplast"/>
    <property type="evidence" value="ECO:0007669"/>
    <property type="project" value="TreeGrafter"/>
</dbReference>
<organism evidence="5 6">
    <name type="scientific">Cannabis sativa</name>
    <name type="common">Hemp</name>
    <name type="synonym">Marijuana</name>
    <dbReference type="NCBI Taxonomy" id="3483"/>
    <lineage>
        <taxon>Eukaryota</taxon>
        <taxon>Viridiplantae</taxon>
        <taxon>Streptophyta</taxon>
        <taxon>Embryophyta</taxon>
        <taxon>Tracheophyta</taxon>
        <taxon>Spermatophyta</taxon>
        <taxon>Magnoliopsida</taxon>
        <taxon>eudicotyledons</taxon>
        <taxon>Gunneridae</taxon>
        <taxon>Pentapetalae</taxon>
        <taxon>rosids</taxon>
        <taxon>fabids</taxon>
        <taxon>Rosales</taxon>
        <taxon>Cannabaceae</taxon>
        <taxon>Cannabis</taxon>
    </lineage>
</organism>
<dbReference type="SUPFAM" id="SSF75471">
    <property type="entry name" value="YhbY-like"/>
    <property type="match status" value="1"/>
</dbReference>
<dbReference type="PANTHER" id="PTHR47714:SF1">
    <property type="entry name" value="RNA-BINDING CRS1 _ YHBY (CRM) DOMAIN PROTEIN"/>
    <property type="match status" value="1"/>
</dbReference>